<feature type="domain" description="Carbamoyltransferase" evidence="2">
    <location>
        <begin position="4"/>
        <end position="339"/>
    </location>
</feature>
<dbReference type="CDD" id="cd24098">
    <property type="entry name" value="ASKHA_NBD_TobZ_N"/>
    <property type="match status" value="1"/>
</dbReference>
<keyword evidence="5" id="KW-1185">Reference proteome</keyword>
<dbReference type="SUPFAM" id="SSF53067">
    <property type="entry name" value="Actin-like ATPase domain"/>
    <property type="match status" value="1"/>
</dbReference>
<reference evidence="4 5" key="1">
    <citation type="submission" date="2018-02" db="EMBL/GenBank/DDBJ databases">
        <title>Complete genome of Nitrosopumilus cobalaminigenes HCA1.</title>
        <authorList>
            <person name="Qin W."/>
            <person name="Zheng Y."/>
            <person name="Stahl D.A."/>
        </authorList>
    </citation>
    <scope>NUCLEOTIDE SEQUENCE [LARGE SCALE GENOMIC DNA]</scope>
    <source>
        <strain evidence="4 5">HCA1</strain>
    </source>
</reference>
<dbReference type="EMBL" id="CP026993">
    <property type="protein sequence ID" value="QLH02210.1"/>
    <property type="molecule type" value="Genomic_DNA"/>
</dbReference>
<dbReference type="RefSeq" id="WP_218841253.1">
    <property type="nucleotide sequence ID" value="NZ_CP026993.1"/>
</dbReference>
<evidence type="ECO:0008006" key="6">
    <source>
        <dbReference type="Google" id="ProtNLM"/>
    </source>
</evidence>
<dbReference type="GeneID" id="56058494"/>
<organism evidence="4 5">
    <name type="scientific">Nitrosopumilus cobalaminigenes</name>
    <dbReference type="NCBI Taxonomy" id="1470066"/>
    <lineage>
        <taxon>Archaea</taxon>
        <taxon>Nitrososphaerota</taxon>
        <taxon>Nitrososphaeria</taxon>
        <taxon>Nitrosopumilales</taxon>
        <taxon>Nitrosopumilaceae</taxon>
        <taxon>Nitrosopumilus</taxon>
    </lineage>
</organism>
<dbReference type="GO" id="GO:0003824">
    <property type="term" value="F:catalytic activity"/>
    <property type="evidence" value="ECO:0007669"/>
    <property type="project" value="InterPro"/>
</dbReference>
<sequence>MYNLGISCYYHDSAAALLKDGHVIAAVEEERFSRKKFDDDFPKHAIEWCLNEAKIKPNEINSIAFYDKPILKFERLLDNYIAVAPRGLSSFLDVIPKWLHKRLWIKNEIKKSLNGFNGEIIFPDHHMSHAAHAFYTSPFEESAILTIDGVGEWSTTSFGHAKNNSIKLTNDVRWPHSLGLFYSAFTYFLGFKVNEGEYKLMGLSSYGVPKYYDLILDNLIDVKDDGSIHLNMEYFAFTYDKVMINKKFSELFGISPKTRDEKTLQIHFDIGASAQKVLEDVILKIVNHIYKKTNMKNLCFGGGVALNGVANYKLLKEGPFENIHIPPSPGDAGSAVGAAQYLYHICHNNPKIHFEDQTQLIHENVYVGPSFGNEEILDFLDSEKIDYEYYERDSLLKKTAKLISEGNIVGWYQGKMEWGPRALGNRSILADPRREDMKDILNAKIKHRESFRPFAPSILEEYSSEYFEMDIPSPYMLMVSPVKKPNKIPAVTHVDGTGRLQTVSRKTNSLYYDLINEFYNITEVPVIINTSMNVMGEPIVNTPKHAYSMILKTDMDYLVMGNYLVGRK</sequence>
<feature type="domain" description="Carbamoyltransferase C-terminal" evidence="3">
    <location>
        <begin position="400"/>
        <end position="566"/>
    </location>
</feature>
<proteinExistence type="inferred from homology"/>
<dbReference type="Pfam" id="PF16861">
    <property type="entry name" value="Carbam_trans_C"/>
    <property type="match status" value="1"/>
</dbReference>
<dbReference type="InterPro" id="IPR043129">
    <property type="entry name" value="ATPase_NBD"/>
</dbReference>
<evidence type="ECO:0000256" key="1">
    <source>
        <dbReference type="ARBA" id="ARBA00006129"/>
    </source>
</evidence>
<accession>A0A7D5M194</accession>
<evidence type="ECO:0000259" key="2">
    <source>
        <dbReference type="Pfam" id="PF02543"/>
    </source>
</evidence>
<protein>
    <recommendedName>
        <fullName evidence="6">Carbamoyltransferase</fullName>
    </recommendedName>
</protein>
<evidence type="ECO:0000313" key="5">
    <source>
        <dbReference type="Proteomes" id="UP000509771"/>
    </source>
</evidence>
<dbReference type="InterPro" id="IPR051338">
    <property type="entry name" value="NodU/CmcH_Carbamoyltrnsfr"/>
</dbReference>
<comment type="similarity">
    <text evidence="1">Belongs to the NodU/CmcH family.</text>
</comment>
<dbReference type="Pfam" id="PF02543">
    <property type="entry name" value="Carbam_trans_N"/>
    <property type="match status" value="1"/>
</dbReference>
<dbReference type="PANTHER" id="PTHR34847">
    <property type="entry name" value="NODULATION PROTEIN U"/>
    <property type="match status" value="1"/>
</dbReference>
<dbReference type="InterPro" id="IPR031730">
    <property type="entry name" value="Carbam_trans_C"/>
</dbReference>
<dbReference type="InterPro" id="IPR003696">
    <property type="entry name" value="Carbtransf_dom"/>
</dbReference>
<evidence type="ECO:0000259" key="3">
    <source>
        <dbReference type="Pfam" id="PF16861"/>
    </source>
</evidence>
<dbReference type="OrthoDB" id="42122at2157"/>
<dbReference type="PANTHER" id="PTHR34847:SF1">
    <property type="entry name" value="NODULATION PROTEIN U"/>
    <property type="match status" value="1"/>
</dbReference>
<dbReference type="Proteomes" id="UP000509771">
    <property type="component" value="Chromosome"/>
</dbReference>
<dbReference type="KEGG" id="ncl:C5F47_00745"/>
<dbReference type="Gene3D" id="3.90.870.20">
    <property type="entry name" value="Carbamoyltransferase, C-terminal domain"/>
    <property type="match status" value="1"/>
</dbReference>
<dbReference type="AlphaFoldDB" id="A0A7D5M194"/>
<dbReference type="Gene3D" id="3.30.420.40">
    <property type="match status" value="2"/>
</dbReference>
<name>A0A7D5M194_9ARCH</name>
<evidence type="ECO:0000313" key="4">
    <source>
        <dbReference type="EMBL" id="QLH02210.1"/>
    </source>
</evidence>
<gene>
    <name evidence="4" type="ORF">C5F47_00745</name>
</gene>
<dbReference type="InterPro" id="IPR038152">
    <property type="entry name" value="Carbam_trans_C_sf"/>
</dbReference>